<dbReference type="Pfam" id="PF14223">
    <property type="entry name" value="Retrotran_gag_2"/>
    <property type="match status" value="1"/>
</dbReference>
<accession>A0A8H7E2W9</accession>
<organism evidence="2 3">
    <name type="scientific">Endocarpon pusillum</name>
    <dbReference type="NCBI Taxonomy" id="364733"/>
    <lineage>
        <taxon>Eukaryota</taxon>
        <taxon>Fungi</taxon>
        <taxon>Dikarya</taxon>
        <taxon>Ascomycota</taxon>
        <taxon>Pezizomycotina</taxon>
        <taxon>Eurotiomycetes</taxon>
        <taxon>Chaetothyriomycetidae</taxon>
        <taxon>Verrucariales</taxon>
        <taxon>Verrucariaceae</taxon>
        <taxon>Endocarpon</taxon>
    </lineage>
</organism>
<evidence type="ECO:0000313" key="2">
    <source>
        <dbReference type="EMBL" id="KAF7504566.1"/>
    </source>
</evidence>
<feature type="compositionally biased region" description="Basic and acidic residues" evidence="1">
    <location>
        <begin position="252"/>
        <end position="275"/>
    </location>
</feature>
<keyword evidence="3" id="KW-1185">Reference proteome</keyword>
<evidence type="ECO:0008006" key="4">
    <source>
        <dbReference type="Google" id="ProtNLM"/>
    </source>
</evidence>
<feature type="region of interest" description="Disordered" evidence="1">
    <location>
        <begin position="307"/>
        <end position="329"/>
    </location>
</feature>
<name>A0A8H7E2W9_9EURO</name>
<dbReference type="AlphaFoldDB" id="A0A8H7E2W9"/>
<evidence type="ECO:0000256" key="1">
    <source>
        <dbReference type="SAM" id="MobiDB-lite"/>
    </source>
</evidence>
<feature type="region of interest" description="Disordered" evidence="1">
    <location>
        <begin position="232"/>
        <end position="285"/>
    </location>
</feature>
<dbReference type="PANTHER" id="PTHR47481">
    <property type="match status" value="1"/>
</dbReference>
<reference evidence="2" key="1">
    <citation type="submission" date="2020-02" db="EMBL/GenBank/DDBJ databases">
        <authorList>
            <person name="Palmer J.M."/>
        </authorList>
    </citation>
    <scope>NUCLEOTIDE SEQUENCE</scope>
    <source>
        <strain evidence="2">EPUS1.4</strain>
        <tissue evidence="2">Thallus</tissue>
    </source>
</reference>
<dbReference type="PANTHER" id="PTHR47481:SF31">
    <property type="entry name" value="OS01G0873500 PROTEIN"/>
    <property type="match status" value="1"/>
</dbReference>
<evidence type="ECO:0000313" key="3">
    <source>
        <dbReference type="Proteomes" id="UP000606974"/>
    </source>
</evidence>
<dbReference type="Proteomes" id="UP000606974">
    <property type="component" value="Unassembled WGS sequence"/>
</dbReference>
<proteinExistence type="predicted"/>
<feature type="compositionally biased region" description="Polar residues" evidence="1">
    <location>
        <begin position="316"/>
        <end position="328"/>
    </location>
</feature>
<comment type="caution">
    <text evidence="2">The sequence shown here is derived from an EMBL/GenBank/DDBJ whole genome shotgun (WGS) entry which is preliminary data.</text>
</comment>
<protein>
    <recommendedName>
        <fullName evidence="4">DUF4219 domain-containing protein</fullName>
    </recommendedName>
</protein>
<dbReference type="EMBL" id="JAACFV010000133">
    <property type="protein sequence ID" value="KAF7504566.1"/>
    <property type="molecule type" value="Genomic_DNA"/>
</dbReference>
<gene>
    <name evidence="2" type="ORF">GJ744_002061</name>
</gene>
<feature type="compositionally biased region" description="Polar residues" evidence="1">
    <location>
        <begin position="235"/>
        <end position="249"/>
    </location>
</feature>
<sequence length="355" mass="39866">MRGSTDSQRPKHPVLTGKDNWSTWSKGFFMYLKGKELHDVLSDNPIPLNPSTLIGEIGNDHVKEYILDTKEIEEDKITAQKISANKRKVRKALQAKFDEWQERNDEALSEIYYGCSTAIQGVIDNHTIAKQLWTYLEKSYSSAGMATIDSELLKLEDLSYANSKNVQHLVSTLNKSKETLTGLGFQTSESYWIHILLKGLGPSFSALARDIRQRDLNKLTFDDCAAQAYTEEMSVRQQDTSSTTASAMNVSKGKDKGKGKGNDKSKDTQSSDKKKPQGNFYYNNCGPKSTHPSSNCFYLHPEKIPPHLKDRFKSKPQGNQQANKQQELTPAELAATQLSNLTLDQLPDALKKQLL</sequence>